<protein>
    <submittedName>
        <fullName evidence="7">Menaquinol-cytochrome c reductase</fullName>
    </submittedName>
</protein>
<dbReference type="EMBL" id="BAVZ01000005">
    <property type="protein sequence ID" value="GAF08162.1"/>
    <property type="molecule type" value="Genomic_DNA"/>
</dbReference>
<evidence type="ECO:0000313" key="7">
    <source>
        <dbReference type="EMBL" id="GAF08162.1"/>
    </source>
</evidence>
<dbReference type="AlphaFoldDB" id="W7YI85"/>
<evidence type="ECO:0000256" key="2">
    <source>
        <dbReference type="ARBA" id="ARBA00022723"/>
    </source>
</evidence>
<proteinExistence type="predicted"/>
<dbReference type="Gene3D" id="2.102.10.10">
    <property type="entry name" value="Rieske [2Fe-2S] iron-sulphur domain"/>
    <property type="match status" value="1"/>
</dbReference>
<evidence type="ECO:0000313" key="8">
    <source>
        <dbReference type="Proteomes" id="UP000019364"/>
    </source>
</evidence>
<evidence type="ECO:0000256" key="4">
    <source>
        <dbReference type="ARBA" id="ARBA00023014"/>
    </source>
</evidence>
<reference evidence="7 8" key="1">
    <citation type="journal article" date="2014" name="Genome Announc.">
        <title>Draft Genome Sequence of Paenibacillus pini JCM 16418T, Isolated from the Rhizosphere of Pine Tree.</title>
        <authorList>
            <person name="Yuki M."/>
            <person name="Oshima K."/>
            <person name="Suda W."/>
            <person name="Oshida Y."/>
            <person name="Kitamura K."/>
            <person name="Iida Y."/>
            <person name="Hattori M."/>
            <person name="Ohkuma M."/>
        </authorList>
    </citation>
    <scope>NUCLEOTIDE SEQUENCE [LARGE SCALE GENOMIC DNA]</scope>
    <source>
        <strain evidence="7 8">JCM 16418</strain>
    </source>
</reference>
<evidence type="ECO:0000256" key="5">
    <source>
        <dbReference type="SAM" id="Phobius"/>
    </source>
</evidence>
<dbReference type="GO" id="GO:0016705">
    <property type="term" value="F:oxidoreductase activity, acting on paired donors, with incorporation or reduction of molecular oxygen"/>
    <property type="evidence" value="ECO:0007669"/>
    <property type="project" value="UniProtKB-ARBA"/>
</dbReference>
<dbReference type="RefSeq" id="WP_036648282.1">
    <property type="nucleotide sequence ID" value="NZ_BAVZ01000005.1"/>
</dbReference>
<accession>W7YI85</accession>
<keyword evidence="1" id="KW-0001">2Fe-2S</keyword>
<dbReference type="OrthoDB" id="9767869at2"/>
<dbReference type="Proteomes" id="UP000019364">
    <property type="component" value="Unassembled WGS sequence"/>
</dbReference>
<dbReference type="InterPro" id="IPR036922">
    <property type="entry name" value="Rieske_2Fe-2S_sf"/>
</dbReference>
<dbReference type="STRING" id="1236976.JCM16418_2202"/>
<dbReference type="GO" id="GO:0004497">
    <property type="term" value="F:monooxygenase activity"/>
    <property type="evidence" value="ECO:0007669"/>
    <property type="project" value="UniProtKB-ARBA"/>
</dbReference>
<organism evidence="7 8">
    <name type="scientific">Paenibacillus pini JCM 16418</name>
    <dbReference type="NCBI Taxonomy" id="1236976"/>
    <lineage>
        <taxon>Bacteria</taxon>
        <taxon>Bacillati</taxon>
        <taxon>Bacillota</taxon>
        <taxon>Bacilli</taxon>
        <taxon>Bacillales</taxon>
        <taxon>Paenibacillaceae</taxon>
        <taxon>Paenibacillus</taxon>
    </lineage>
</organism>
<keyword evidence="3" id="KW-0408">Iron</keyword>
<keyword evidence="5" id="KW-0812">Transmembrane</keyword>
<feature type="transmembrane region" description="Helical" evidence="5">
    <location>
        <begin position="21"/>
        <end position="40"/>
    </location>
</feature>
<evidence type="ECO:0000259" key="6">
    <source>
        <dbReference type="PROSITE" id="PS51296"/>
    </source>
</evidence>
<dbReference type="InterPro" id="IPR017941">
    <property type="entry name" value="Rieske_2Fe-2S"/>
</dbReference>
<evidence type="ECO:0000256" key="3">
    <source>
        <dbReference type="ARBA" id="ARBA00023004"/>
    </source>
</evidence>
<feature type="domain" description="Rieske" evidence="6">
    <location>
        <begin position="92"/>
        <end position="170"/>
    </location>
</feature>
<dbReference type="Pfam" id="PF00355">
    <property type="entry name" value="Rieske"/>
    <property type="match status" value="1"/>
</dbReference>
<keyword evidence="5" id="KW-0472">Membrane</keyword>
<keyword evidence="4" id="KW-0411">Iron-sulfur</keyword>
<evidence type="ECO:0000256" key="1">
    <source>
        <dbReference type="ARBA" id="ARBA00022714"/>
    </source>
</evidence>
<gene>
    <name evidence="7" type="ORF">JCM16418_2202</name>
</gene>
<dbReference type="PROSITE" id="PS51296">
    <property type="entry name" value="RIESKE"/>
    <property type="match status" value="1"/>
</dbReference>
<dbReference type="eggNOG" id="COG0723">
    <property type="taxonomic scope" value="Bacteria"/>
</dbReference>
<comment type="caution">
    <text evidence="7">The sequence shown here is derived from an EMBL/GenBank/DDBJ whole genome shotgun (WGS) entry which is preliminary data.</text>
</comment>
<dbReference type="CDD" id="cd03467">
    <property type="entry name" value="Rieske"/>
    <property type="match status" value="1"/>
</dbReference>
<keyword evidence="5" id="KW-1133">Transmembrane helix</keyword>
<sequence>MSRRFPNKITRRLFLGTSGKIALGAVGIVAGLTSFLYYGAIRQQGGIPSKKEDNLIELGDLNQFKVINGVNRIGYNTTIGDGISKKNVKGFIYVTSNADRDLSIMSSVCSHLGCDVLPAPETERRMTDGLFFRCPCHGAEFDFKGNAIGGVVLVGLETFQPIIAGGKLLIDILSPIKGTTANTSNK</sequence>
<keyword evidence="2" id="KW-0479">Metal-binding</keyword>
<dbReference type="GO" id="GO:0051537">
    <property type="term" value="F:2 iron, 2 sulfur cluster binding"/>
    <property type="evidence" value="ECO:0007669"/>
    <property type="project" value="UniProtKB-KW"/>
</dbReference>
<name>W7YI85_9BACL</name>
<keyword evidence="8" id="KW-1185">Reference proteome</keyword>
<dbReference type="GO" id="GO:0046872">
    <property type="term" value="F:metal ion binding"/>
    <property type="evidence" value="ECO:0007669"/>
    <property type="project" value="UniProtKB-KW"/>
</dbReference>
<dbReference type="SUPFAM" id="SSF50022">
    <property type="entry name" value="ISP domain"/>
    <property type="match status" value="1"/>
</dbReference>